<dbReference type="RefSeq" id="WP_100422183.1">
    <property type="nucleotide sequence ID" value="NZ_BOOX01000010.1"/>
</dbReference>
<name>A0A2M9D103_9CELL</name>
<comment type="caution">
    <text evidence="3">The sequence shown here is derived from an EMBL/GenBank/DDBJ whole genome shotgun (WGS) entry which is preliminary data.</text>
</comment>
<dbReference type="InterPro" id="IPR001845">
    <property type="entry name" value="HTH_ArsR_DNA-bd_dom"/>
</dbReference>
<organism evidence="3 4">
    <name type="scientific">Sediminihabitans luteus</name>
    <dbReference type="NCBI Taxonomy" id="1138585"/>
    <lineage>
        <taxon>Bacteria</taxon>
        <taxon>Bacillati</taxon>
        <taxon>Actinomycetota</taxon>
        <taxon>Actinomycetes</taxon>
        <taxon>Micrococcales</taxon>
        <taxon>Cellulomonadaceae</taxon>
        <taxon>Sediminihabitans</taxon>
    </lineage>
</organism>
<dbReference type="SMART" id="SM00418">
    <property type="entry name" value="HTH_ARSR"/>
    <property type="match status" value="1"/>
</dbReference>
<feature type="region of interest" description="Disordered" evidence="1">
    <location>
        <begin position="1"/>
        <end position="20"/>
    </location>
</feature>
<dbReference type="Gene3D" id="1.10.10.10">
    <property type="entry name" value="Winged helix-like DNA-binding domain superfamily/Winged helix DNA-binding domain"/>
    <property type="match status" value="1"/>
</dbReference>
<evidence type="ECO:0000259" key="2">
    <source>
        <dbReference type="SMART" id="SM00418"/>
    </source>
</evidence>
<gene>
    <name evidence="3" type="ORF">CLV28_1112</name>
</gene>
<accession>A0A2M9D103</accession>
<dbReference type="InterPro" id="IPR036390">
    <property type="entry name" value="WH_DNA-bd_sf"/>
</dbReference>
<keyword evidence="4" id="KW-1185">Reference proteome</keyword>
<evidence type="ECO:0000313" key="3">
    <source>
        <dbReference type="EMBL" id="PJJ77886.1"/>
    </source>
</evidence>
<dbReference type="InterPro" id="IPR036388">
    <property type="entry name" value="WH-like_DNA-bd_sf"/>
</dbReference>
<dbReference type="Pfam" id="PF12840">
    <property type="entry name" value="HTH_20"/>
    <property type="match status" value="1"/>
</dbReference>
<evidence type="ECO:0000313" key="4">
    <source>
        <dbReference type="Proteomes" id="UP000231693"/>
    </source>
</evidence>
<feature type="domain" description="HTH arsR-type" evidence="2">
    <location>
        <begin position="25"/>
        <end position="105"/>
    </location>
</feature>
<dbReference type="Proteomes" id="UP000231693">
    <property type="component" value="Unassembled WGS sequence"/>
</dbReference>
<feature type="compositionally biased region" description="Basic and acidic residues" evidence="1">
    <location>
        <begin position="1"/>
        <end position="11"/>
    </location>
</feature>
<dbReference type="GO" id="GO:0003700">
    <property type="term" value="F:DNA-binding transcription factor activity"/>
    <property type="evidence" value="ECO:0007669"/>
    <property type="project" value="InterPro"/>
</dbReference>
<dbReference type="EMBL" id="PGFE01000001">
    <property type="protein sequence ID" value="PJJ77886.1"/>
    <property type="molecule type" value="Genomic_DNA"/>
</dbReference>
<sequence>MSSPEQHHEVTGDGTLTDDVTSDPARIRALAHPLRLTLLELLDTEREATATRCAELTGESVASCSFHLHQLVRYGYVERAEPRGREKPFRTVSRSRASRFDPAVPDSRRASAELAHLLLDRETARVHAWLDAATRAGGSTRADDAWALASTQTSATFWATQDELAALSAEVNALVDRFADRHDPARRPADARRAHLFAVVNADVPGDPR</sequence>
<proteinExistence type="predicted"/>
<protein>
    <submittedName>
        <fullName evidence="3">ArsR family transcriptional regulator</fullName>
    </submittedName>
</protein>
<dbReference type="AlphaFoldDB" id="A0A2M9D103"/>
<evidence type="ECO:0000256" key="1">
    <source>
        <dbReference type="SAM" id="MobiDB-lite"/>
    </source>
</evidence>
<dbReference type="OrthoDB" id="7945987at2"/>
<dbReference type="SUPFAM" id="SSF46785">
    <property type="entry name" value="Winged helix' DNA-binding domain"/>
    <property type="match status" value="1"/>
</dbReference>
<reference evidence="3 4" key="1">
    <citation type="submission" date="2017-11" db="EMBL/GenBank/DDBJ databases">
        <title>Genomic Encyclopedia of Archaeal and Bacterial Type Strains, Phase II (KMG-II): From Individual Species to Whole Genera.</title>
        <authorList>
            <person name="Goeker M."/>
        </authorList>
    </citation>
    <scope>NUCLEOTIDE SEQUENCE [LARGE SCALE GENOMIC DNA]</scope>
    <source>
        <strain evidence="3 4">DSM 25478</strain>
    </source>
</reference>